<dbReference type="AlphaFoldDB" id="A0AAP0CU62"/>
<accession>A0AAP0CU62</accession>
<comment type="caution">
    <text evidence="3">The sequence shown here is derived from an EMBL/GenBank/DDBJ whole genome shotgun (WGS) entry which is preliminary data.</text>
</comment>
<evidence type="ECO:0000313" key="4">
    <source>
        <dbReference type="Proteomes" id="UP001408789"/>
    </source>
</evidence>
<dbReference type="PANTHER" id="PTHR43752">
    <property type="entry name" value="BNR/ASP-BOX REPEAT FAMILY PROTEIN"/>
    <property type="match status" value="1"/>
</dbReference>
<evidence type="ECO:0000256" key="1">
    <source>
        <dbReference type="SAM" id="MobiDB-lite"/>
    </source>
</evidence>
<sequence length="124" mass="14117">MKKSRRPLTDVTSTRPIPKSVTGRSQKPPIAYSFVSPFHQSRTCSSTSRPFLYEDGYRHPPVIVDEQEVVPMWNSSLFKMPSNELLLFYKLGHEVQKYGSCSNLALCLMHEGRLVGDGRRVAEM</sequence>
<proteinExistence type="predicted"/>
<feature type="region of interest" description="Disordered" evidence="1">
    <location>
        <begin position="1"/>
        <end position="28"/>
    </location>
</feature>
<dbReference type="EMBL" id="JBCNJP010003026">
    <property type="protein sequence ID" value="KAK9050171.1"/>
    <property type="molecule type" value="Genomic_DNA"/>
</dbReference>
<organism evidence="3 4">
    <name type="scientific">Deinandra increscens subsp. villosa</name>
    <dbReference type="NCBI Taxonomy" id="3103831"/>
    <lineage>
        <taxon>Eukaryota</taxon>
        <taxon>Viridiplantae</taxon>
        <taxon>Streptophyta</taxon>
        <taxon>Embryophyta</taxon>
        <taxon>Tracheophyta</taxon>
        <taxon>Spermatophyta</taxon>
        <taxon>Magnoliopsida</taxon>
        <taxon>eudicotyledons</taxon>
        <taxon>Gunneridae</taxon>
        <taxon>Pentapetalae</taxon>
        <taxon>asterids</taxon>
        <taxon>campanulids</taxon>
        <taxon>Asterales</taxon>
        <taxon>Asteraceae</taxon>
        <taxon>Asteroideae</taxon>
        <taxon>Heliantheae alliance</taxon>
        <taxon>Madieae</taxon>
        <taxon>Madiinae</taxon>
        <taxon>Deinandra</taxon>
    </lineage>
</organism>
<dbReference type="Proteomes" id="UP001408789">
    <property type="component" value="Unassembled WGS sequence"/>
</dbReference>
<reference evidence="3 4" key="1">
    <citation type="submission" date="2024-04" db="EMBL/GenBank/DDBJ databases">
        <title>The reference genome of an endangered Asteraceae, Deinandra increscens subsp. villosa, native to the Central Coast of California.</title>
        <authorList>
            <person name="Guilliams M."/>
            <person name="Hasenstab-Lehman K."/>
            <person name="Meyer R."/>
            <person name="Mcevoy S."/>
        </authorList>
    </citation>
    <scope>NUCLEOTIDE SEQUENCE [LARGE SCALE GENOMIC DNA]</scope>
    <source>
        <tissue evidence="3">Leaf</tissue>
    </source>
</reference>
<keyword evidence="4" id="KW-1185">Reference proteome</keyword>
<dbReference type="EMBL" id="JBCNJP010000020">
    <property type="protein sequence ID" value="KAK9060470.1"/>
    <property type="molecule type" value="Genomic_DNA"/>
</dbReference>
<name>A0AAP0CU62_9ASTR</name>
<protein>
    <submittedName>
        <fullName evidence="3">Uncharacterized protein</fullName>
    </submittedName>
</protein>
<evidence type="ECO:0000313" key="2">
    <source>
        <dbReference type="EMBL" id="KAK9050171.1"/>
    </source>
</evidence>
<dbReference type="PANTHER" id="PTHR43752:SF2">
    <property type="entry name" value="BNR_ASP-BOX REPEAT FAMILY PROTEIN"/>
    <property type="match status" value="1"/>
</dbReference>
<gene>
    <name evidence="3" type="ORF">SSX86_021174</name>
    <name evidence="2" type="ORF">SSX86_030858</name>
</gene>
<evidence type="ECO:0000313" key="3">
    <source>
        <dbReference type="EMBL" id="KAK9060470.1"/>
    </source>
</evidence>